<keyword evidence="2" id="KW-1185">Reference proteome</keyword>
<protein>
    <submittedName>
        <fullName evidence="1">Uncharacterized protein</fullName>
    </submittedName>
</protein>
<reference evidence="1 2" key="1">
    <citation type="submission" date="2020-08" db="EMBL/GenBank/DDBJ databases">
        <title>Genomic Encyclopedia of Type Strains, Phase III (KMG-III): the genomes of soil and plant-associated and newly described type strains.</title>
        <authorList>
            <person name="Whitman W."/>
        </authorList>
    </citation>
    <scope>NUCLEOTIDE SEQUENCE [LARGE SCALE GENOMIC DNA]</scope>
    <source>
        <strain evidence="1 2">CECT 7247</strain>
    </source>
</reference>
<dbReference type="EMBL" id="JACHXO010000002">
    <property type="protein sequence ID" value="MBB3193983.1"/>
    <property type="molecule type" value="Genomic_DNA"/>
</dbReference>
<evidence type="ECO:0000313" key="2">
    <source>
        <dbReference type="Proteomes" id="UP000574369"/>
    </source>
</evidence>
<organism evidence="1 2">
    <name type="scientific">Roseateles terrae</name>
    <dbReference type="NCBI Taxonomy" id="431060"/>
    <lineage>
        <taxon>Bacteria</taxon>
        <taxon>Pseudomonadati</taxon>
        <taxon>Pseudomonadota</taxon>
        <taxon>Betaproteobacteria</taxon>
        <taxon>Burkholderiales</taxon>
        <taxon>Sphaerotilaceae</taxon>
        <taxon>Roseateles</taxon>
    </lineage>
</organism>
<proteinExistence type="predicted"/>
<name>A0ABR6GPF3_9BURK</name>
<evidence type="ECO:0000313" key="1">
    <source>
        <dbReference type="EMBL" id="MBB3193983.1"/>
    </source>
</evidence>
<dbReference type="Proteomes" id="UP000574369">
    <property type="component" value="Unassembled WGS sequence"/>
</dbReference>
<accession>A0ABR6GPF3</accession>
<comment type="caution">
    <text evidence="1">The sequence shown here is derived from an EMBL/GenBank/DDBJ whole genome shotgun (WGS) entry which is preliminary data.</text>
</comment>
<gene>
    <name evidence="1" type="ORF">FHS28_001368</name>
</gene>
<sequence>MKIRVTAVYEVPGDATLDEAEEWAIFHMGGASLSADNPLAGETLPYPDQLMVEED</sequence>
<dbReference type="RefSeq" id="WP_184294320.1">
    <property type="nucleotide sequence ID" value="NZ_JACHXO010000002.1"/>
</dbReference>